<evidence type="ECO:0000313" key="2">
    <source>
        <dbReference type="Proteomes" id="UP001257659"/>
    </source>
</evidence>
<protein>
    <recommendedName>
        <fullName evidence="3">Deoxyribose-phosphate aldolase</fullName>
    </recommendedName>
</protein>
<dbReference type="RefSeq" id="WP_309727212.1">
    <property type="nucleotide sequence ID" value="NZ_JAVDQA010000002.1"/>
</dbReference>
<proteinExistence type="predicted"/>
<reference evidence="1 2" key="1">
    <citation type="submission" date="2023-07" db="EMBL/GenBank/DDBJ databases">
        <title>Genomic Encyclopedia of Type Strains, Phase IV (KMG-IV): sequencing the most valuable type-strain genomes for metagenomic binning, comparative biology and taxonomic classification.</title>
        <authorList>
            <person name="Goeker M."/>
        </authorList>
    </citation>
    <scope>NUCLEOTIDE SEQUENCE [LARGE SCALE GENOMIC DNA]</scope>
    <source>
        <strain evidence="1 2">DSM 102814</strain>
    </source>
</reference>
<comment type="caution">
    <text evidence="1">The sequence shown here is derived from an EMBL/GenBank/DDBJ whole genome shotgun (WGS) entry which is preliminary data.</text>
</comment>
<dbReference type="InterPro" id="IPR045444">
    <property type="entry name" value="DUF6503"/>
</dbReference>
<sequence length="290" mass="33362">MKRILLDNRDLNSQKVLLKLKYSFRIENGARLIKSGLLLLLMLSVFQSCKKDEKRPDDNGKGAKIIDKVVENAGSENYDASTIEFTFRDLQYKSVRDCGMYELMRTKITAEGDTITDIVRNEGFTRLTNNETTPLADSLQIKYSNSVNSVHYFAQLPFGLNDQAVNKYYLTETFIKDKAYHEIEVTFDEIGGGSDHDDIYVYWVNTKTFTIDYFAYSYKTNGGGMRFREAFNPRTIKGIRFVDYKNYAPEEGTSPDLENMEKLFNENKLKQISTIETKNIEVTLSDKNCA</sequence>
<dbReference type="EMBL" id="JAVDQA010000002">
    <property type="protein sequence ID" value="MDR6300300.1"/>
    <property type="molecule type" value="Genomic_DNA"/>
</dbReference>
<organism evidence="1 2">
    <name type="scientific">Mesonia maritima</name>
    <dbReference type="NCBI Taxonomy" id="1793873"/>
    <lineage>
        <taxon>Bacteria</taxon>
        <taxon>Pseudomonadati</taxon>
        <taxon>Bacteroidota</taxon>
        <taxon>Flavobacteriia</taxon>
        <taxon>Flavobacteriales</taxon>
        <taxon>Flavobacteriaceae</taxon>
        <taxon>Mesonia</taxon>
    </lineage>
</organism>
<gene>
    <name evidence="1" type="ORF">GGR31_000931</name>
</gene>
<keyword evidence="2" id="KW-1185">Reference proteome</keyword>
<dbReference type="Proteomes" id="UP001257659">
    <property type="component" value="Unassembled WGS sequence"/>
</dbReference>
<name>A0ABU1K3V5_9FLAO</name>
<dbReference type="Pfam" id="PF20113">
    <property type="entry name" value="DUF6503"/>
    <property type="match status" value="1"/>
</dbReference>
<evidence type="ECO:0008006" key="3">
    <source>
        <dbReference type="Google" id="ProtNLM"/>
    </source>
</evidence>
<evidence type="ECO:0000313" key="1">
    <source>
        <dbReference type="EMBL" id="MDR6300300.1"/>
    </source>
</evidence>
<accession>A0ABU1K3V5</accession>